<dbReference type="EMBL" id="SMOL01000004">
    <property type="protein sequence ID" value="KAB2635292.1"/>
    <property type="molecule type" value="Genomic_DNA"/>
</dbReference>
<proteinExistence type="predicted"/>
<reference evidence="2" key="2">
    <citation type="submission" date="2019-10" db="EMBL/GenBank/DDBJ databases">
        <title>A de novo genome assembly of a pear dwarfing rootstock.</title>
        <authorList>
            <person name="Wang F."/>
            <person name="Wang J."/>
            <person name="Li S."/>
            <person name="Zhang Y."/>
            <person name="Fang M."/>
            <person name="Ma L."/>
            <person name="Zhao Y."/>
            <person name="Jiang S."/>
        </authorList>
    </citation>
    <scope>NUCLEOTIDE SEQUENCE [LARGE SCALE GENOMIC DNA]</scope>
</reference>
<evidence type="ECO:0000313" key="1">
    <source>
        <dbReference type="EMBL" id="KAB2635292.1"/>
    </source>
</evidence>
<evidence type="ECO:0000313" key="2">
    <source>
        <dbReference type="Proteomes" id="UP000327157"/>
    </source>
</evidence>
<reference evidence="1 2" key="3">
    <citation type="submission" date="2019-11" db="EMBL/GenBank/DDBJ databases">
        <title>A de novo genome assembly of a pear dwarfing rootstock.</title>
        <authorList>
            <person name="Wang F."/>
            <person name="Wang J."/>
            <person name="Li S."/>
            <person name="Zhang Y."/>
            <person name="Fang M."/>
            <person name="Ma L."/>
            <person name="Zhao Y."/>
            <person name="Jiang S."/>
        </authorList>
    </citation>
    <scope>NUCLEOTIDE SEQUENCE [LARGE SCALE GENOMIC DNA]</scope>
    <source>
        <strain evidence="1">S2</strain>
        <tissue evidence="1">Leaf</tissue>
    </source>
</reference>
<keyword evidence="2" id="KW-1185">Reference proteome</keyword>
<name>A0A5N5I9Z8_9ROSA</name>
<reference evidence="1 2" key="1">
    <citation type="submission" date="2019-09" db="EMBL/GenBank/DDBJ databases">
        <authorList>
            <person name="Ou C."/>
        </authorList>
    </citation>
    <scope>NUCLEOTIDE SEQUENCE [LARGE SCALE GENOMIC DNA]</scope>
    <source>
        <strain evidence="1">S2</strain>
        <tissue evidence="1">Leaf</tissue>
    </source>
</reference>
<organism evidence="1 2">
    <name type="scientific">Pyrus ussuriensis x Pyrus communis</name>
    <dbReference type="NCBI Taxonomy" id="2448454"/>
    <lineage>
        <taxon>Eukaryota</taxon>
        <taxon>Viridiplantae</taxon>
        <taxon>Streptophyta</taxon>
        <taxon>Embryophyta</taxon>
        <taxon>Tracheophyta</taxon>
        <taxon>Spermatophyta</taxon>
        <taxon>Magnoliopsida</taxon>
        <taxon>eudicotyledons</taxon>
        <taxon>Gunneridae</taxon>
        <taxon>Pentapetalae</taxon>
        <taxon>rosids</taxon>
        <taxon>fabids</taxon>
        <taxon>Rosales</taxon>
        <taxon>Rosaceae</taxon>
        <taxon>Amygdaloideae</taxon>
        <taxon>Maleae</taxon>
        <taxon>Pyrus</taxon>
    </lineage>
</organism>
<sequence>MHPVGYLVLTASAPSHYVVGPVFQPISYVPPAFTIFIFGQPLQLGPVIAAPAAPEQFMSAFPAAPATTQPAVQPFSSSHSKVICSKTGYFVPKLHTDDTRHYPLKN</sequence>
<dbReference type="Proteomes" id="UP000327157">
    <property type="component" value="Chromosome 5"/>
</dbReference>
<accession>A0A5N5I9Z8</accession>
<protein>
    <submittedName>
        <fullName evidence="1">Uncharacterized protein</fullName>
    </submittedName>
</protein>
<gene>
    <name evidence="1" type="ORF">D8674_025826</name>
</gene>
<comment type="caution">
    <text evidence="1">The sequence shown here is derived from an EMBL/GenBank/DDBJ whole genome shotgun (WGS) entry which is preliminary data.</text>
</comment>
<dbReference type="AlphaFoldDB" id="A0A5N5I9Z8"/>